<feature type="compositionally biased region" description="Low complexity" evidence="2">
    <location>
        <begin position="525"/>
        <end position="553"/>
    </location>
</feature>
<dbReference type="AlphaFoldDB" id="A0AAN6U1E5"/>
<feature type="compositionally biased region" description="Polar residues" evidence="2">
    <location>
        <begin position="59"/>
        <end position="74"/>
    </location>
</feature>
<feature type="compositionally biased region" description="Basic and acidic residues" evidence="2">
    <location>
        <begin position="432"/>
        <end position="444"/>
    </location>
</feature>
<feature type="compositionally biased region" description="Low complexity" evidence="2">
    <location>
        <begin position="445"/>
        <end position="465"/>
    </location>
</feature>
<feature type="compositionally biased region" description="Polar residues" evidence="2">
    <location>
        <begin position="200"/>
        <end position="227"/>
    </location>
</feature>
<feature type="compositionally biased region" description="Low complexity" evidence="2">
    <location>
        <begin position="396"/>
        <end position="405"/>
    </location>
</feature>
<comment type="caution">
    <text evidence="3">The sequence shown here is derived from an EMBL/GenBank/DDBJ whole genome shotgun (WGS) entry which is preliminary data.</text>
</comment>
<evidence type="ECO:0000313" key="4">
    <source>
        <dbReference type="Proteomes" id="UP001302602"/>
    </source>
</evidence>
<keyword evidence="1" id="KW-0175">Coiled coil</keyword>
<feature type="compositionally biased region" description="Low complexity" evidence="2">
    <location>
        <begin position="621"/>
        <end position="637"/>
    </location>
</feature>
<reference evidence="3" key="2">
    <citation type="submission" date="2023-05" db="EMBL/GenBank/DDBJ databases">
        <authorList>
            <consortium name="Lawrence Berkeley National Laboratory"/>
            <person name="Steindorff A."/>
            <person name="Hensen N."/>
            <person name="Bonometti L."/>
            <person name="Westerberg I."/>
            <person name="Brannstrom I.O."/>
            <person name="Guillou S."/>
            <person name="Cros-Aarteil S."/>
            <person name="Calhoun S."/>
            <person name="Haridas S."/>
            <person name="Kuo A."/>
            <person name="Mondo S."/>
            <person name="Pangilinan J."/>
            <person name="Riley R."/>
            <person name="Labutti K."/>
            <person name="Andreopoulos B."/>
            <person name="Lipzen A."/>
            <person name="Chen C."/>
            <person name="Yanf M."/>
            <person name="Daum C."/>
            <person name="Ng V."/>
            <person name="Clum A."/>
            <person name="Ohm R."/>
            <person name="Martin F."/>
            <person name="Silar P."/>
            <person name="Natvig D."/>
            <person name="Lalanne C."/>
            <person name="Gautier V."/>
            <person name="Ament-Velasquez S.L."/>
            <person name="Kruys A."/>
            <person name="Hutchinson M.I."/>
            <person name="Powell A.J."/>
            <person name="Barry K."/>
            <person name="Miller A.N."/>
            <person name="Grigoriev I.V."/>
            <person name="Debuchy R."/>
            <person name="Gladieux P."/>
            <person name="Thoren M.H."/>
            <person name="Johannesson H."/>
        </authorList>
    </citation>
    <scope>NUCLEOTIDE SEQUENCE</scope>
    <source>
        <strain evidence="3">CBS 731.68</strain>
    </source>
</reference>
<feature type="compositionally biased region" description="Low complexity" evidence="2">
    <location>
        <begin position="498"/>
        <end position="515"/>
    </location>
</feature>
<dbReference type="GeneID" id="87833798"/>
<feature type="compositionally biased region" description="Polar residues" evidence="2">
    <location>
        <begin position="237"/>
        <end position="250"/>
    </location>
</feature>
<feature type="region of interest" description="Disordered" evidence="2">
    <location>
        <begin position="198"/>
        <end position="680"/>
    </location>
</feature>
<feature type="compositionally biased region" description="Polar residues" evidence="2">
    <location>
        <begin position="484"/>
        <end position="494"/>
    </location>
</feature>
<dbReference type="EMBL" id="MU853227">
    <property type="protein sequence ID" value="KAK4124633.1"/>
    <property type="molecule type" value="Genomic_DNA"/>
</dbReference>
<organism evidence="3 4">
    <name type="scientific">Parathielavia appendiculata</name>
    <dbReference type="NCBI Taxonomy" id="2587402"/>
    <lineage>
        <taxon>Eukaryota</taxon>
        <taxon>Fungi</taxon>
        <taxon>Dikarya</taxon>
        <taxon>Ascomycota</taxon>
        <taxon>Pezizomycotina</taxon>
        <taxon>Sordariomycetes</taxon>
        <taxon>Sordariomycetidae</taxon>
        <taxon>Sordariales</taxon>
        <taxon>Chaetomiaceae</taxon>
        <taxon>Parathielavia</taxon>
    </lineage>
</organism>
<protein>
    <submittedName>
        <fullName evidence="3">Uncharacterized protein</fullName>
    </submittedName>
</protein>
<feature type="compositionally biased region" description="Pro residues" evidence="2">
    <location>
        <begin position="324"/>
        <end position="346"/>
    </location>
</feature>
<proteinExistence type="predicted"/>
<reference evidence="3" key="1">
    <citation type="journal article" date="2023" name="Mol. Phylogenet. Evol.">
        <title>Genome-scale phylogeny and comparative genomics of the fungal order Sordariales.</title>
        <authorList>
            <person name="Hensen N."/>
            <person name="Bonometti L."/>
            <person name="Westerberg I."/>
            <person name="Brannstrom I.O."/>
            <person name="Guillou S."/>
            <person name="Cros-Aarteil S."/>
            <person name="Calhoun S."/>
            <person name="Haridas S."/>
            <person name="Kuo A."/>
            <person name="Mondo S."/>
            <person name="Pangilinan J."/>
            <person name="Riley R."/>
            <person name="LaButti K."/>
            <person name="Andreopoulos B."/>
            <person name="Lipzen A."/>
            <person name="Chen C."/>
            <person name="Yan M."/>
            <person name="Daum C."/>
            <person name="Ng V."/>
            <person name="Clum A."/>
            <person name="Steindorff A."/>
            <person name="Ohm R.A."/>
            <person name="Martin F."/>
            <person name="Silar P."/>
            <person name="Natvig D.O."/>
            <person name="Lalanne C."/>
            <person name="Gautier V."/>
            <person name="Ament-Velasquez S.L."/>
            <person name="Kruys A."/>
            <person name="Hutchinson M.I."/>
            <person name="Powell A.J."/>
            <person name="Barry K."/>
            <person name="Miller A.N."/>
            <person name="Grigoriev I.V."/>
            <person name="Debuchy R."/>
            <person name="Gladieux P."/>
            <person name="Hiltunen Thoren M."/>
            <person name="Johannesson H."/>
        </authorList>
    </citation>
    <scope>NUCLEOTIDE SEQUENCE</scope>
    <source>
        <strain evidence="3">CBS 731.68</strain>
    </source>
</reference>
<evidence type="ECO:0000256" key="1">
    <source>
        <dbReference type="SAM" id="Coils"/>
    </source>
</evidence>
<gene>
    <name evidence="3" type="ORF">N657DRAFT_690126</name>
</gene>
<evidence type="ECO:0000313" key="3">
    <source>
        <dbReference type="EMBL" id="KAK4124633.1"/>
    </source>
</evidence>
<feature type="region of interest" description="Disordered" evidence="2">
    <location>
        <begin position="1"/>
        <end position="182"/>
    </location>
</feature>
<feature type="compositionally biased region" description="Polar residues" evidence="2">
    <location>
        <begin position="580"/>
        <end position="597"/>
    </location>
</feature>
<keyword evidence="4" id="KW-1185">Reference proteome</keyword>
<sequence>MAQQPPFNSNNPFRRKAAGPPPAAPPLAVPPFDDLDAPSLTPVDVPSLLPSADRFRHQLQASSNPSQPPAATSFQKPKVVKRVRVQSPPPSSPESPGLSDRFHPVQLEDDESSSVDTDDQLDPFSYASSTGSADVSDRNEPQSVPAHRPPLNPFQKASKGSESGVIELERRSSTGPGTKGVLDVGAFGRLLLTGQAEAVGSSQGPAPYTQHTGLSSVPSGDDSSAADTANMPPQPMPNSLQAVEATPQTSRETDEAEDDQRGLLRTSQPGWQPAPSVPKKKPPPPSSRHGKLINPRADGETKEAAGGPHLLLPAPSRRSATKPPLSPNQRPPTPSDVNKPLPPVPHRSPAEEDTESLLDREATGKLPETDIQPGLNIIMTSKPPTPPNVSHAVKNPPATTAQPAKKPVPPPRRQPHGRSESKVTSSAAAATQHDEAESLQRRSSVDSTRSSTRSRSSSLRVSVHAPTPPPPRRPSHPTRAPSSHNLPQSTTSPGETGPPSVELSPSPSLLPHPLVTSPPPMTDNPGSSSSSTPGISTPTAIAVTTTITTTAKVIPPPPPPARNASVRTKKRPAAAGGSNGLPSQFPSPAPSSTSNAGLTRRLSGREPPPPPRHRDRGSSKGSLDGVGLGSAAAAAGGNSISYPGNAGAGTVASGDGGPVQVQVHDEHGPGHGVIAGDGYSQRDWEMVAGSEEGEAETKASSAAGDILADLSELQREVDALRGRYEKGANNEE</sequence>
<dbReference type="Proteomes" id="UP001302602">
    <property type="component" value="Unassembled WGS sequence"/>
</dbReference>
<feature type="coiled-coil region" evidence="1">
    <location>
        <begin position="703"/>
        <end position="730"/>
    </location>
</feature>
<feature type="compositionally biased region" description="Pro residues" evidence="2">
    <location>
        <begin position="19"/>
        <end position="29"/>
    </location>
</feature>
<name>A0AAN6U1E5_9PEZI</name>
<dbReference type="RefSeq" id="XP_062648404.1">
    <property type="nucleotide sequence ID" value="XM_062797030.1"/>
</dbReference>
<feature type="compositionally biased region" description="Polar residues" evidence="2">
    <location>
        <begin position="1"/>
        <end position="12"/>
    </location>
</feature>
<evidence type="ECO:0000256" key="2">
    <source>
        <dbReference type="SAM" id="MobiDB-lite"/>
    </source>
</evidence>
<feature type="compositionally biased region" description="Acidic residues" evidence="2">
    <location>
        <begin position="107"/>
        <end position="121"/>
    </location>
</feature>
<accession>A0AAN6U1E5</accession>